<dbReference type="Proteomes" id="UP000325811">
    <property type="component" value="Chromosome I"/>
</dbReference>
<evidence type="ECO:0000313" key="2">
    <source>
        <dbReference type="EMBL" id="VVD27554.1"/>
    </source>
</evidence>
<reference evidence="2 3" key="1">
    <citation type="submission" date="2019-08" db="EMBL/GenBank/DDBJ databases">
        <authorList>
            <person name="Herpell B J."/>
        </authorList>
    </citation>
    <scope>NUCLEOTIDE SEQUENCE [LARGE SCALE GENOMIC DNA]</scope>
    <source>
        <strain evidence="3">Msb3</strain>
    </source>
</reference>
<dbReference type="PANTHER" id="PTHR34310">
    <property type="entry name" value="DUF427 DOMAIN PROTEIN (AFU_ORTHOLOGUE AFUA_3G02220)"/>
    <property type="match status" value="1"/>
</dbReference>
<dbReference type="KEGG" id="pdio:PDMSB3_1092"/>
<evidence type="ECO:0000313" key="3">
    <source>
        <dbReference type="Proteomes" id="UP000325811"/>
    </source>
</evidence>
<dbReference type="InterPro" id="IPR007361">
    <property type="entry name" value="DUF427"/>
</dbReference>
<dbReference type="AlphaFoldDB" id="A0A5Q4ZBH0"/>
<name>A0A5Q4ZBH0_9BURK</name>
<sequence length="128" mass="14278">MQQAERAIKLPDATHRISLAMTGVHVLVKSGGRIVANTRRAVTFTEAKYPPVQYIPRDDVDMTLLEPTEHKSYCPYKGEATYFTIKGIGERGINAVWSYVGTYPAVAQIDGCLAFYPDRVDSIQILED</sequence>
<proteinExistence type="predicted"/>
<protein>
    <recommendedName>
        <fullName evidence="1">DUF427 domain-containing protein</fullName>
    </recommendedName>
</protein>
<dbReference type="InterPro" id="IPR038694">
    <property type="entry name" value="DUF427_sf"/>
</dbReference>
<dbReference type="Pfam" id="PF04248">
    <property type="entry name" value="NTP_transf_9"/>
    <property type="match status" value="1"/>
</dbReference>
<accession>A0A5Q4ZBH0</accession>
<dbReference type="RefSeq" id="WP_165185257.1">
    <property type="nucleotide sequence ID" value="NZ_LR699553.1"/>
</dbReference>
<dbReference type="Gene3D" id="2.170.150.40">
    <property type="entry name" value="Domain of unknown function (DUF427)"/>
    <property type="match status" value="1"/>
</dbReference>
<dbReference type="EMBL" id="LR699553">
    <property type="protein sequence ID" value="VVD27554.1"/>
    <property type="molecule type" value="Genomic_DNA"/>
</dbReference>
<keyword evidence="3" id="KW-1185">Reference proteome</keyword>
<feature type="domain" description="DUF427" evidence="1">
    <location>
        <begin position="28"/>
        <end position="118"/>
    </location>
</feature>
<organism evidence="2 3">
    <name type="scientific">Paraburkholderia dioscoreae</name>
    <dbReference type="NCBI Taxonomy" id="2604047"/>
    <lineage>
        <taxon>Bacteria</taxon>
        <taxon>Pseudomonadati</taxon>
        <taxon>Pseudomonadota</taxon>
        <taxon>Betaproteobacteria</taxon>
        <taxon>Burkholderiales</taxon>
        <taxon>Burkholderiaceae</taxon>
        <taxon>Paraburkholderia</taxon>
    </lineage>
</organism>
<gene>
    <name evidence="2" type="ORF">PDMSB3_1092</name>
</gene>
<dbReference type="PANTHER" id="PTHR34310:SF9">
    <property type="entry name" value="BLR5716 PROTEIN"/>
    <property type="match status" value="1"/>
</dbReference>
<evidence type="ECO:0000259" key="1">
    <source>
        <dbReference type="Pfam" id="PF04248"/>
    </source>
</evidence>